<reference evidence="1 2" key="1">
    <citation type="journal article" date="2022" name="Int. J. Syst. Evol. Microbiol.">
        <title>Pseudocitrobacter corydidari sp. nov., isolated from the Asian emerald cockroach Corydidarum magnifica.</title>
        <authorList>
            <person name="Guzman J."/>
            <person name="Poehlein A."/>
            <person name="Glaeser S.P."/>
            <person name="Schwengers O."/>
            <person name="Blom J."/>
            <person name="Hollensteiner J."/>
            <person name="Kampfer P."/>
            <person name="Vilcinskas A."/>
        </authorList>
    </citation>
    <scope>NUCLEOTIDE SEQUENCE [LARGE SCALE GENOMIC DNA]</scope>
    <source>
        <strain evidence="1">G163CM</strain>
    </source>
</reference>
<organism evidence="1 2">
    <name type="scientific">Pseudocitrobacter corydidari</name>
    <dbReference type="NCBI Taxonomy" id="2891570"/>
    <lineage>
        <taxon>Bacteria</taxon>
        <taxon>Pseudomonadati</taxon>
        <taxon>Pseudomonadota</taxon>
        <taxon>Gammaproteobacteria</taxon>
        <taxon>Enterobacterales</taxon>
        <taxon>Enterobacteriaceae</taxon>
        <taxon>Pseudocitrobacter</taxon>
    </lineage>
</organism>
<dbReference type="EMBL" id="CP087880">
    <property type="protein sequence ID" value="UGS41350.1"/>
    <property type="molecule type" value="Genomic_DNA"/>
</dbReference>
<gene>
    <name evidence="1" type="ORF">G163CM_20520</name>
</gene>
<name>A0ABY3S6P5_9ENTR</name>
<dbReference type="Proteomes" id="UP001199659">
    <property type="component" value="Chromosome"/>
</dbReference>
<evidence type="ECO:0000313" key="1">
    <source>
        <dbReference type="EMBL" id="UGS41350.1"/>
    </source>
</evidence>
<protein>
    <submittedName>
        <fullName evidence="1">Uncharacterized protein</fullName>
    </submittedName>
</protein>
<evidence type="ECO:0000313" key="2">
    <source>
        <dbReference type="Proteomes" id="UP001199659"/>
    </source>
</evidence>
<keyword evidence="2" id="KW-1185">Reference proteome</keyword>
<accession>A0ABY3S6P5</accession>
<proteinExistence type="predicted"/>
<sequence>MNMEIFKEGASFEHQIKEVKVILSLIQTNLKERHPGIPLPVEQWCYVLLPGRIGSERWNALIAADYRCLTHPDGYQCAIVLSAEELFSKFIIDTLSIQNDFNYLMAFASMSPSDDEKLLKWINGVLNNISSDPLPPYQLLTLESGLLISCG</sequence>